<feature type="transmembrane region" description="Helical" evidence="5">
    <location>
        <begin position="58"/>
        <end position="80"/>
    </location>
</feature>
<keyword evidence="2 5" id="KW-0812">Transmembrane</keyword>
<evidence type="ECO:0000256" key="2">
    <source>
        <dbReference type="ARBA" id="ARBA00022692"/>
    </source>
</evidence>
<dbReference type="PANTHER" id="PTHR35042">
    <property type="entry name" value="ANTHRONE OXYGENASE ENCC"/>
    <property type="match status" value="1"/>
</dbReference>
<feature type="transmembrane region" description="Helical" evidence="5">
    <location>
        <begin position="87"/>
        <end position="110"/>
    </location>
</feature>
<feature type="transmembrane region" description="Helical" evidence="5">
    <location>
        <begin position="12"/>
        <end position="38"/>
    </location>
</feature>
<evidence type="ECO:0008006" key="8">
    <source>
        <dbReference type="Google" id="ProtNLM"/>
    </source>
</evidence>
<gene>
    <name evidence="6" type="ORF">NliqN6_4753</name>
</gene>
<dbReference type="GO" id="GO:0016020">
    <property type="term" value="C:membrane"/>
    <property type="evidence" value="ECO:0007669"/>
    <property type="project" value="UniProtKB-SubCell"/>
</dbReference>
<dbReference type="Pfam" id="PF08592">
    <property type="entry name" value="Anthrone_oxy"/>
    <property type="match status" value="1"/>
</dbReference>
<evidence type="ECO:0000313" key="7">
    <source>
        <dbReference type="Proteomes" id="UP000620104"/>
    </source>
</evidence>
<dbReference type="EMBL" id="BLZA01000030">
    <property type="protein sequence ID" value="GHJ88351.1"/>
    <property type="molecule type" value="Genomic_DNA"/>
</dbReference>
<dbReference type="OrthoDB" id="2585651at2759"/>
<evidence type="ECO:0000256" key="1">
    <source>
        <dbReference type="ARBA" id="ARBA00004141"/>
    </source>
</evidence>
<keyword evidence="7" id="KW-1185">Reference proteome</keyword>
<organism evidence="6 7">
    <name type="scientific">Naganishia liquefaciens</name>
    <dbReference type="NCBI Taxonomy" id="104408"/>
    <lineage>
        <taxon>Eukaryota</taxon>
        <taxon>Fungi</taxon>
        <taxon>Dikarya</taxon>
        <taxon>Basidiomycota</taxon>
        <taxon>Agaricomycotina</taxon>
        <taxon>Tremellomycetes</taxon>
        <taxon>Filobasidiales</taxon>
        <taxon>Filobasidiaceae</taxon>
        <taxon>Naganishia</taxon>
    </lineage>
</organism>
<feature type="transmembrane region" description="Helical" evidence="5">
    <location>
        <begin position="140"/>
        <end position="157"/>
    </location>
</feature>
<evidence type="ECO:0000256" key="5">
    <source>
        <dbReference type="SAM" id="Phobius"/>
    </source>
</evidence>
<evidence type="ECO:0000256" key="4">
    <source>
        <dbReference type="ARBA" id="ARBA00023136"/>
    </source>
</evidence>
<keyword evidence="4 5" id="KW-0472">Membrane</keyword>
<evidence type="ECO:0000313" key="6">
    <source>
        <dbReference type="EMBL" id="GHJ88351.1"/>
    </source>
</evidence>
<name>A0A8H3TVJ6_9TREE</name>
<accession>A0A8H3TVJ6</accession>
<dbReference type="InterPro" id="IPR013901">
    <property type="entry name" value="Anthrone_oxy"/>
</dbReference>
<dbReference type="PANTHER" id="PTHR35042:SF1">
    <property type="entry name" value="DUF1772-DOMAIN-CONTAINING PROTEIN"/>
    <property type="match status" value="1"/>
</dbReference>
<dbReference type="AlphaFoldDB" id="A0A8H3TVJ6"/>
<proteinExistence type="predicted"/>
<sequence>MMFPAHIHTVRIAQTVGIGLSTFLAGKIFHSTVMARIFRDAPSTESAKRWRDMVRHAMLSSPALTVLSSGAFGYLAYLALDSTTRRMYFGACLLVPSFIPFTFAAMLPAYKGLQDAAAERIKDETHIRRVFDEWGRLNAVRGWLIACGAFVGVWASLK</sequence>
<comment type="caution">
    <text evidence="6">The sequence shown here is derived from an EMBL/GenBank/DDBJ whole genome shotgun (WGS) entry which is preliminary data.</text>
</comment>
<evidence type="ECO:0000256" key="3">
    <source>
        <dbReference type="ARBA" id="ARBA00022989"/>
    </source>
</evidence>
<protein>
    <recommendedName>
        <fullName evidence="8">DUF1772 domain-containing protein</fullName>
    </recommendedName>
</protein>
<comment type="subcellular location">
    <subcellularLocation>
        <location evidence="1">Membrane</location>
        <topology evidence="1">Multi-pass membrane protein</topology>
    </subcellularLocation>
</comment>
<dbReference type="Proteomes" id="UP000620104">
    <property type="component" value="Unassembled WGS sequence"/>
</dbReference>
<keyword evidence="3 5" id="KW-1133">Transmembrane helix</keyword>
<reference evidence="6" key="1">
    <citation type="submission" date="2020-07" db="EMBL/GenBank/DDBJ databases">
        <title>Draft Genome Sequence of a Deep-Sea Yeast, Naganishia (Cryptococcus) liquefaciens strain N6.</title>
        <authorList>
            <person name="Han Y.W."/>
            <person name="Kajitani R."/>
            <person name="Morimoto H."/>
            <person name="Parhat M."/>
            <person name="Tsubouchi H."/>
            <person name="Bakenova O."/>
            <person name="Ogata M."/>
            <person name="Argunhan B."/>
            <person name="Aoki R."/>
            <person name="Kajiwara S."/>
            <person name="Itoh T."/>
            <person name="Iwasaki H."/>
        </authorList>
    </citation>
    <scope>NUCLEOTIDE SEQUENCE</scope>
    <source>
        <strain evidence="6">N6</strain>
    </source>
</reference>